<accession>A0ABD0S0Y7</accession>
<feature type="non-terminal residue" evidence="2">
    <location>
        <position position="1"/>
    </location>
</feature>
<keyword evidence="3" id="KW-1185">Reference proteome</keyword>
<organism evidence="2 3">
    <name type="scientific">Cirrhinus mrigala</name>
    <name type="common">Mrigala</name>
    <dbReference type="NCBI Taxonomy" id="683832"/>
    <lineage>
        <taxon>Eukaryota</taxon>
        <taxon>Metazoa</taxon>
        <taxon>Chordata</taxon>
        <taxon>Craniata</taxon>
        <taxon>Vertebrata</taxon>
        <taxon>Euteleostomi</taxon>
        <taxon>Actinopterygii</taxon>
        <taxon>Neopterygii</taxon>
        <taxon>Teleostei</taxon>
        <taxon>Ostariophysi</taxon>
        <taxon>Cypriniformes</taxon>
        <taxon>Cyprinidae</taxon>
        <taxon>Labeoninae</taxon>
        <taxon>Labeonini</taxon>
        <taxon>Cirrhinus</taxon>
    </lineage>
</organism>
<feature type="region of interest" description="Disordered" evidence="1">
    <location>
        <begin position="27"/>
        <end position="53"/>
    </location>
</feature>
<dbReference type="AlphaFoldDB" id="A0ABD0S0Y7"/>
<dbReference type="EMBL" id="JAMKFB020000001">
    <property type="protein sequence ID" value="KAL0204055.1"/>
    <property type="molecule type" value="Genomic_DNA"/>
</dbReference>
<sequence>QDGMPSSKGESAFGQEVRQVVQTTMVHGDQLEKHEGDPFLASDLPSARDDFTQ</sequence>
<reference evidence="2 3" key="1">
    <citation type="submission" date="2024-05" db="EMBL/GenBank/DDBJ databases">
        <title>Genome sequencing and assembly of Indian major carp, Cirrhinus mrigala (Hamilton, 1822).</title>
        <authorList>
            <person name="Mohindra V."/>
            <person name="Chowdhury L.M."/>
            <person name="Lal K."/>
            <person name="Jena J.K."/>
        </authorList>
    </citation>
    <scope>NUCLEOTIDE SEQUENCE [LARGE SCALE GENOMIC DNA]</scope>
    <source>
        <strain evidence="2">CM1030</strain>
        <tissue evidence="2">Blood</tissue>
    </source>
</reference>
<proteinExistence type="predicted"/>
<gene>
    <name evidence="2" type="ORF">M9458_002073</name>
</gene>
<feature type="non-terminal residue" evidence="2">
    <location>
        <position position="53"/>
    </location>
</feature>
<comment type="caution">
    <text evidence="2">The sequence shown here is derived from an EMBL/GenBank/DDBJ whole genome shotgun (WGS) entry which is preliminary data.</text>
</comment>
<name>A0ABD0S0Y7_CIRMR</name>
<evidence type="ECO:0000313" key="3">
    <source>
        <dbReference type="Proteomes" id="UP001529510"/>
    </source>
</evidence>
<evidence type="ECO:0000256" key="1">
    <source>
        <dbReference type="SAM" id="MobiDB-lite"/>
    </source>
</evidence>
<evidence type="ECO:0000313" key="2">
    <source>
        <dbReference type="EMBL" id="KAL0204055.1"/>
    </source>
</evidence>
<dbReference type="Proteomes" id="UP001529510">
    <property type="component" value="Unassembled WGS sequence"/>
</dbReference>
<protein>
    <submittedName>
        <fullName evidence="2">Uncharacterized protein</fullName>
    </submittedName>
</protein>